<dbReference type="Gene3D" id="2.120.10.30">
    <property type="entry name" value="TolB, C-terminal domain"/>
    <property type="match status" value="1"/>
</dbReference>
<protein>
    <recommendedName>
        <fullName evidence="4">B box-type domain-containing protein</fullName>
    </recommendedName>
</protein>
<dbReference type="SUPFAM" id="SSF101898">
    <property type="entry name" value="NHL repeat"/>
    <property type="match status" value="1"/>
</dbReference>
<dbReference type="GO" id="GO:0061630">
    <property type="term" value="F:ubiquitin protein ligase activity"/>
    <property type="evidence" value="ECO:0007669"/>
    <property type="project" value="TreeGrafter"/>
</dbReference>
<evidence type="ECO:0000313" key="3">
    <source>
        <dbReference type="Proteomes" id="UP000683360"/>
    </source>
</evidence>
<dbReference type="Pfam" id="PF06739">
    <property type="entry name" value="SBBP"/>
    <property type="match status" value="1"/>
</dbReference>
<name>A0A8S3TDZ9_MYTED</name>
<dbReference type="SUPFAM" id="SSF57845">
    <property type="entry name" value="B-box zinc-binding domain"/>
    <property type="match status" value="1"/>
</dbReference>
<evidence type="ECO:0008006" key="4">
    <source>
        <dbReference type="Google" id="ProtNLM"/>
    </source>
</evidence>
<dbReference type="GO" id="GO:0000209">
    <property type="term" value="P:protein polyubiquitination"/>
    <property type="evidence" value="ECO:0007669"/>
    <property type="project" value="TreeGrafter"/>
</dbReference>
<reference evidence="2" key="1">
    <citation type="submission" date="2021-03" db="EMBL/GenBank/DDBJ databases">
        <authorList>
            <person name="Bekaert M."/>
        </authorList>
    </citation>
    <scope>NUCLEOTIDE SEQUENCE</scope>
</reference>
<dbReference type="InterPro" id="IPR010620">
    <property type="entry name" value="SBBP_repeat"/>
</dbReference>
<keyword evidence="1" id="KW-0175">Coiled coil</keyword>
<accession>A0A8S3TDZ9</accession>
<gene>
    <name evidence="2" type="ORF">MEDL_40395</name>
</gene>
<dbReference type="PANTHER" id="PTHR24104">
    <property type="entry name" value="E3 UBIQUITIN-PROTEIN LIGASE NHLRC1-RELATED"/>
    <property type="match status" value="1"/>
</dbReference>
<feature type="coiled-coil region" evidence="1">
    <location>
        <begin position="122"/>
        <end position="221"/>
    </location>
</feature>
<evidence type="ECO:0000256" key="1">
    <source>
        <dbReference type="SAM" id="Coils"/>
    </source>
</evidence>
<proteinExistence type="predicted"/>
<keyword evidence="3" id="KW-1185">Reference proteome</keyword>
<dbReference type="PANTHER" id="PTHR24104:SF57">
    <property type="entry name" value="BEE-MILK PROTEIN"/>
    <property type="match status" value="1"/>
</dbReference>
<organism evidence="2 3">
    <name type="scientific">Mytilus edulis</name>
    <name type="common">Blue mussel</name>
    <dbReference type="NCBI Taxonomy" id="6550"/>
    <lineage>
        <taxon>Eukaryota</taxon>
        <taxon>Metazoa</taxon>
        <taxon>Spiralia</taxon>
        <taxon>Lophotrochozoa</taxon>
        <taxon>Mollusca</taxon>
        <taxon>Bivalvia</taxon>
        <taxon>Autobranchia</taxon>
        <taxon>Pteriomorphia</taxon>
        <taxon>Mytilida</taxon>
        <taxon>Mytiloidea</taxon>
        <taxon>Mytilidae</taxon>
        <taxon>Mytilinae</taxon>
        <taxon>Mytilus</taxon>
    </lineage>
</organism>
<dbReference type="InterPro" id="IPR011042">
    <property type="entry name" value="6-blade_b-propeller_TolB-like"/>
</dbReference>
<dbReference type="InterPro" id="IPR050952">
    <property type="entry name" value="TRIM-NHL_E3_ligases"/>
</dbReference>
<evidence type="ECO:0000313" key="2">
    <source>
        <dbReference type="EMBL" id="CAG2227379.1"/>
    </source>
</evidence>
<dbReference type="EMBL" id="CAJPWZ010001961">
    <property type="protein sequence ID" value="CAG2227379.1"/>
    <property type="molecule type" value="Genomic_DNA"/>
</dbReference>
<comment type="caution">
    <text evidence="2">The sequence shown here is derived from an EMBL/GenBank/DDBJ whole genome shotgun (WGS) entry which is preliminary data.</text>
</comment>
<dbReference type="GO" id="GO:0043161">
    <property type="term" value="P:proteasome-mediated ubiquitin-dependent protein catabolic process"/>
    <property type="evidence" value="ECO:0007669"/>
    <property type="project" value="TreeGrafter"/>
</dbReference>
<dbReference type="OrthoDB" id="6062767at2759"/>
<dbReference type="AlphaFoldDB" id="A0A8S3TDZ9"/>
<sequence length="577" mass="65282">MTVRCAITYIGSPPYDITNHINKLWRLPAVSYVPYVIYDIINFPPKYGVRNVTKDFVSTVKSTMTLHSIKQYCEKHNDRFEYICPQDETLCCRKCITTQHKTCTNFMTLEDVICSSTSSALFDAVEQNLNCQTRNLEMAKKDRDGNKKLVIEQNEKFRKDIKNMREKIKEYLDQLEKKTFDELDYSTELQKNGISKILEEINEKSRALEKLKNDMMILKANKIDLKAFLAMRKLNKDASLLESDIKDFVQSSKFDRINVDMSIASEIATFLAKIKSLGTVRIVTRPRAISMIDWRRGNIQGAREVPSKQITNCETSLVLSSKINAPKGKAGISITGCALSPSGQILLADFSPSKRILTINGNGTYEKDINFIDVPVFDLTCIDSTKIGFSTGSYREVKIIDTAAQTVSEITRTSGNVYGITSDEGRLVYCVANQNIKSFNMSDETESEIQSGKLKNNSYVCCFENRFYHTSQNGLSVSCSESNGKILWTFFSEKLKQPRGITVDSRRNVYVVGEASNNLIVITGDGSKFTELLTKTDELKKPTAVCYDRKNDVIIVCNKDGCVFIYKVQHCEKVESQ</sequence>
<dbReference type="Proteomes" id="UP000683360">
    <property type="component" value="Unassembled WGS sequence"/>
</dbReference>